<evidence type="ECO:0000256" key="4">
    <source>
        <dbReference type="ARBA" id="ARBA00023015"/>
    </source>
</evidence>
<dbReference type="InterPro" id="IPR053793">
    <property type="entry name" value="PB1-like"/>
</dbReference>
<dbReference type="InterPro" id="IPR015300">
    <property type="entry name" value="DNA-bd_pseudobarrel_sf"/>
</dbReference>
<dbReference type="FunFam" id="2.30.30.1040:FF:000001">
    <property type="entry name" value="Auxin response factor"/>
    <property type="match status" value="1"/>
</dbReference>
<gene>
    <name evidence="14" type="ORF">LR48_Vigan03g289500</name>
</gene>
<evidence type="ECO:0000259" key="12">
    <source>
        <dbReference type="PROSITE" id="PS50863"/>
    </source>
</evidence>
<dbReference type="STRING" id="3914.A0A0L9U9U9"/>
<comment type="similarity">
    <text evidence="2 9">Belongs to the ARF family.</text>
</comment>
<dbReference type="PANTHER" id="PTHR31384:SF25">
    <property type="entry name" value="AUXIN RESPONSE FACTOR"/>
    <property type="match status" value="1"/>
</dbReference>
<dbReference type="GO" id="GO:0006355">
    <property type="term" value="P:regulation of DNA-templated transcription"/>
    <property type="evidence" value="ECO:0007669"/>
    <property type="project" value="InterPro"/>
</dbReference>
<dbReference type="OMA" id="RHADECF"/>
<proteinExistence type="inferred from homology"/>
<keyword evidence="4 9" id="KW-0805">Transcription regulation</keyword>
<keyword evidence="6 9" id="KW-0804">Transcription</keyword>
<organism evidence="14 15">
    <name type="scientific">Phaseolus angularis</name>
    <name type="common">Azuki bean</name>
    <name type="synonym">Vigna angularis</name>
    <dbReference type="NCBI Taxonomy" id="3914"/>
    <lineage>
        <taxon>Eukaryota</taxon>
        <taxon>Viridiplantae</taxon>
        <taxon>Streptophyta</taxon>
        <taxon>Embryophyta</taxon>
        <taxon>Tracheophyta</taxon>
        <taxon>Spermatophyta</taxon>
        <taxon>Magnoliopsida</taxon>
        <taxon>eudicotyledons</taxon>
        <taxon>Gunneridae</taxon>
        <taxon>Pentapetalae</taxon>
        <taxon>rosids</taxon>
        <taxon>fabids</taxon>
        <taxon>Fabales</taxon>
        <taxon>Fabaceae</taxon>
        <taxon>Papilionoideae</taxon>
        <taxon>50 kb inversion clade</taxon>
        <taxon>NPAAA clade</taxon>
        <taxon>indigoferoid/millettioid clade</taxon>
        <taxon>Phaseoleae</taxon>
        <taxon>Vigna</taxon>
    </lineage>
</organism>
<evidence type="ECO:0000256" key="2">
    <source>
        <dbReference type="ARBA" id="ARBA00007853"/>
    </source>
</evidence>
<reference evidence="15" key="1">
    <citation type="journal article" date="2015" name="Proc. Natl. Acad. Sci. U.S.A.">
        <title>Genome sequencing of adzuki bean (Vigna angularis) provides insight into high starch and low fat accumulation and domestication.</title>
        <authorList>
            <person name="Yang K."/>
            <person name="Tian Z."/>
            <person name="Chen C."/>
            <person name="Luo L."/>
            <person name="Zhao B."/>
            <person name="Wang Z."/>
            <person name="Yu L."/>
            <person name="Li Y."/>
            <person name="Sun Y."/>
            <person name="Li W."/>
            <person name="Chen Y."/>
            <person name="Li Y."/>
            <person name="Zhang Y."/>
            <person name="Ai D."/>
            <person name="Zhao J."/>
            <person name="Shang C."/>
            <person name="Ma Y."/>
            <person name="Wu B."/>
            <person name="Wang M."/>
            <person name="Gao L."/>
            <person name="Sun D."/>
            <person name="Zhang P."/>
            <person name="Guo F."/>
            <person name="Wang W."/>
            <person name="Li Y."/>
            <person name="Wang J."/>
            <person name="Varshney R.K."/>
            <person name="Wang J."/>
            <person name="Ling H.Q."/>
            <person name="Wan P."/>
        </authorList>
    </citation>
    <scope>NUCLEOTIDE SEQUENCE</scope>
    <source>
        <strain evidence="15">cv. Jingnong 6</strain>
    </source>
</reference>
<name>A0A0L9U9U9_PHAAN</name>
<dbReference type="AlphaFoldDB" id="A0A0L9U9U9"/>
<feature type="domain" description="PB1" evidence="13">
    <location>
        <begin position="568"/>
        <end position="645"/>
    </location>
</feature>
<evidence type="ECO:0000256" key="1">
    <source>
        <dbReference type="ARBA" id="ARBA00004123"/>
    </source>
</evidence>
<dbReference type="FunFam" id="2.40.330.10:FF:000001">
    <property type="entry name" value="Auxin response factor"/>
    <property type="match status" value="1"/>
</dbReference>
<dbReference type="SMART" id="SM01019">
    <property type="entry name" value="B3"/>
    <property type="match status" value="1"/>
</dbReference>
<evidence type="ECO:0000259" key="13">
    <source>
        <dbReference type="PROSITE" id="PS51745"/>
    </source>
</evidence>
<dbReference type="Gene3D" id="2.40.330.10">
    <property type="entry name" value="DNA-binding pseudobarrel domain"/>
    <property type="match status" value="1"/>
</dbReference>
<keyword evidence="5 9" id="KW-0238">DNA-binding</keyword>
<dbReference type="Gramene" id="KOM39513">
    <property type="protein sequence ID" value="KOM39513"/>
    <property type="gene ID" value="LR48_Vigan03g289500"/>
</dbReference>
<feature type="domain" description="TF-B3" evidence="12">
    <location>
        <begin position="129"/>
        <end position="231"/>
    </location>
</feature>
<dbReference type="Gene3D" id="2.30.30.1040">
    <property type="match status" value="1"/>
</dbReference>
<comment type="subunit">
    <text evidence="3 9">Homodimers and heterodimers.</text>
</comment>
<dbReference type="Pfam" id="PF06507">
    <property type="entry name" value="ARF_AD"/>
    <property type="match status" value="1"/>
</dbReference>
<feature type="compositionally biased region" description="Polar residues" evidence="10">
    <location>
        <begin position="415"/>
        <end position="425"/>
    </location>
</feature>
<dbReference type="PROSITE" id="PS50863">
    <property type="entry name" value="B3"/>
    <property type="match status" value="1"/>
</dbReference>
<keyword evidence="8 9" id="KW-0927">Auxin signaling pathway</keyword>
<feature type="chain" id="PRO_5005595538" description="Auxin response factor" evidence="11">
    <location>
        <begin position="19"/>
        <end position="645"/>
    </location>
</feature>
<dbReference type="Pfam" id="PF02362">
    <property type="entry name" value="B3"/>
    <property type="match status" value="1"/>
</dbReference>
<accession>A0A0L9U9U9</accession>
<evidence type="ECO:0000313" key="15">
    <source>
        <dbReference type="Proteomes" id="UP000053144"/>
    </source>
</evidence>
<sequence length="645" mass="71975">MDRFCGLILIFCYGLVGGTDDLYTELWRACAGSSVYVPRVGERVFYFPQGHLEQVAAFTQHQQDGHMEIPVYDLPPKILCRVACVLLQAETYTDEVFAQVTLVPEPRQNHFGLENEDNHVPSRTTTYSFGKVLTPSDTSTHGGFSIPKRHADECFRPLDMTHQTPSQEIVAKDLHGFEWHFRHIYRGQPKRHLLTSGWSTFVNAKKLVAGDSCIFVSGEYGEVRVGIRRAIRHHSNASPSSSLISGHSMQLGILASASHAVATGSMFTVYYHPWTNPFEFIIPLKNYLKSTVPDYSIGTRVQMQCDVEESLRRYAGTIIGNEVIDSIRWPGSEWRCLKVQWDAIVDAFMHPERVCPWWIEPLESGMEKHIPVLPNPKKAHVLHQRPLPGLNVFAMDDAAAQSSARPVADRDLQGQDYSGLSTSRALQRPPSTDVIHPSKFSIRGSQFGKENLNQLPFLMQDILHKSLGRSTSLPHEDLSISSSNLSSLCSESLGWPPSESRNENDAPLGHLGSCSKYKLFGVNLIDRQPELPSPQLAGFSKTSSLLSSPPMCVTSGKTCKKCRSVNNRSCTKVLKLGTALGRAVDLTRFRGYDELIAELDSMFNFGGSLVNGSSGWHVTCIDDDGDMMFLRDYPWQLSTKTNNII</sequence>
<protein>
    <recommendedName>
        <fullName evidence="9">Auxin response factor</fullName>
    </recommendedName>
</protein>
<evidence type="ECO:0000256" key="6">
    <source>
        <dbReference type="ARBA" id="ARBA00023163"/>
    </source>
</evidence>
<dbReference type="InterPro" id="IPR010525">
    <property type="entry name" value="ARF_dom"/>
</dbReference>
<evidence type="ECO:0000256" key="10">
    <source>
        <dbReference type="SAM" id="MobiDB-lite"/>
    </source>
</evidence>
<dbReference type="Gene3D" id="3.10.20.90">
    <property type="entry name" value="Phosphatidylinositol 3-kinase Catalytic Subunit, Chain A, domain 1"/>
    <property type="match status" value="1"/>
</dbReference>
<dbReference type="CDD" id="cd10017">
    <property type="entry name" value="B3_DNA"/>
    <property type="match status" value="1"/>
</dbReference>
<feature type="region of interest" description="Disordered" evidence="10">
    <location>
        <begin position="404"/>
        <end position="437"/>
    </location>
</feature>
<keyword evidence="7 9" id="KW-0539">Nucleus</keyword>
<dbReference type="SUPFAM" id="SSF54277">
    <property type="entry name" value="CAD &amp; PB1 domains"/>
    <property type="match status" value="1"/>
</dbReference>
<keyword evidence="11" id="KW-0732">Signal</keyword>
<dbReference type="GO" id="GO:0003677">
    <property type="term" value="F:DNA binding"/>
    <property type="evidence" value="ECO:0007669"/>
    <property type="project" value="UniProtKB-KW"/>
</dbReference>
<dbReference type="Proteomes" id="UP000053144">
    <property type="component" value="Chromosome 3"/>
</dbReference>
<evidence type="ECO:0000256" key="3">
    <source>
        <dbReference type="ARBA" id="ARBA00011726"/>
    </source>
</evidence>
<evidence type="ECO:0000256" key="8">
    <source>
        <dbReference type="ARBA" id="ARBA00023294"/>
    </source>
</evidence>
<comment type="subcellular location">
    <subcellularLocation>
        <location evidence="1 9">Nucleus</location>
    </subcellularLocation>
</comment>
<evidence type="ECO:0000256" key="5">
    <source>
        <dbReference type="ARBA" id="ARBA00023125"/>
    </source>
</evidence>
<comment type="function">
    <text evidence="9">Auxin response factors (ARFs) are transcriptional factors that bind specifically to the DNA sequence 5'-TGTCTC-3' found in the auxin-responsive promoter elements (AuxREs).</text>
</comment>
<dbReference type="PANTHER" id="PTHR31384">
    <property type="entry name" value="AUXIN RESPONSE FACTOR 4-RELATED"/>
    <property type="match status" value="1"/>
</dbReference>
<dbReference type="EMBL" id="CM003373">
    <property type="protein sequence ID" value="KOM39513.1"/>
    <property type="molecule type" value="Genomic_DNA"/>
</dbReference>
<evidence type="ECO:0000313" key="14">
    <source>
        <dbReference type="EMBL" id="KOM39513.1"/>
    </source>
</evidence>
<dbReference type="PROSITE" id="PS51745">
    <property type="entry name" value="PB1"/>
    <property type="match status" value="1"/>
</dbReference>
<feature type="signal peptide" evidence="11">
    <location>
        <begin position="1"/>
        <end position="18"/>
    </location>
</feature>
<evidence type="ECO:0000256" key="11">
    <source>
        <dbReference type="SAM" id="SignalP"/>
    </source>
</evidence>
<dbReference type="SUPFAM" id="SSF101936">
    <property type="entry name" value="DNA-binding pseudobarrel domain"/>
    <property type="match status" value="1"/>
</dbReference>
<dbReference type="InterPro" id="IPR003340">
    <property type="entry name" value="B3_DNA-bd"/>
</dbReference>
<evidence type="ECO:0000256" key="7">
    <source>
        <dbReference type="ARBA" id="ARBA00023242"/>
    </source>
</evidence>
<evidence type="ECO:0000256" key="9">
    <source>
        <dbReference type="RuleBase" id="RU004561"/>
    </source>
</evidence>
<dbReference type="InterPro" id="IPR044835">
    <property type="entry name" value="ARF_plant"/>
</dbReference>
<dbReference type="GO" id="GO:0005634">
    <property type="term" value="C:nucleus"/>
    <property type="evidence" value="ECO:0007669"/>
    <property type="project" value="UniProtKB-SubCell"/>
</dbReference>
<dbReference type="GO" id="GO:0009734">
    <property type="term" value="P:auxin-activated signaling pathway"/>
    <property type="evidence" value="ECO:0007669"/>
    <property type="project" value="UniProtKB-KW"/>
</dbReference>